<sequence>MKRIIFGGLLFIGGLSGILLIIAFSIVYPCSINGITGFRGFLISYDIMLFFITFCILVLGGIIVLAIEAYKKK</sequence>
<reference evidence="2 3" key="1">
    <citation type="submission" date="2021-06" db="EMBL/GenBank/DDBJ databases">
        <authorList>
            <person name="Sun Q."/>
            <person name="Li D."/>
        </authorList>
    </citation>
    <scope>NUCLEOTIDE SEQUENCE [LARGE SCALE GENOMIC DNA]</scope>
    <source>
        <strain evidence="2 3">MSJ-40</strain>
    </source>
</reference>
<evidence type="ECO:0000313" key="2">
    <source>
        <dbReference type="EMBL" id="MBU5437633.1"/>
    </source>
</evidence>
<proteinExistence type="predicted"/>
<gene>
    <name evidence="2" type="ORF">KQI42_06420</name>
</gene>
<protein>
    <submittedName>
        <fullName evidence="2">Uncharacterized protein</fullName>
    </submittedName>
</protein>
<evidence type="ECO:0000256" key="1">
    <source>
        <dbReference type="SAM" id="Phobius"/>
    </source>
</evidence>
<keyword evidence="1" id="KW-0812">Transmembrane</keyword>
<feature type="transmembrane region" description="Helical" evidence="1">
    <location>
        <begin position="7"/>
        <end position="27"/>
    </location>
</feature>
<keyword evidence="1" id="KW-0472">Membrane</keyword>
<keyword evidence="3" id="KW-1185">Reference proteome</keyword>
<accession>A0ABS6E5Y7</accession>
<feature type="transmembrane region" description="Helical" evidence="1">
    <location>
        <begin position="47"/>
        <end position="67"/>
    </location>
</feature>
<organism evidence="2 3">
    <name type="scientific">Tissierella simiarum</name>
    <dbReference type="NCBI Taxonomy" id="2841534"/>
    <lineage>
        <taxon>Bacteria</taxon>
        <taxon>Bacillati</taxon>
        <taxon>Bacillota</taxon>
        <taxon>Tissierellia</taxon>
        <taxon>Tissierellales</taxon>
        <taxon>Tissierellaceae</taxon>
        <taxon>Tissierella</taxon>
    </lineage>
</organism>
<name>A0ABS6E5Y7_9FIRM</name>
<evidence type="ECO:0000313" key="3">
    <source>
        <dbReference type="Proteomes" id="UP000749471"/>
    </source>
</evidence>
<comment type="caution">
    <text evidence="2">The sequence shown here is derived from an EMBL/GenBank/DDBJ whole genome shotgun (WGS) entry which is preliminary data.</text>
</comment>
<keyword evidence="1" id="KW-1133">Transmembrane helix</keyword>
<dbReference type="EMBL" id="JAHLPM010000004">
    <property type="protein sequence ID" value="MBU5437633.1"/>
    <property type="molecule type" value="Genomic_DNA"/>
</dbReference>
<dbReference type="RefSeq" id="WP_216517934.1">
    <property type="nucleotide sequence ID" value="NZ_JAHLPM010000004.1"/>
</dbReference>
<dbReference type="Proteomes" id="UP000749471">
    <property type="component" value="Unassembled WGS sequence"/>
</dbReference>